<evidence type="ECO:0000313" key="9">
    <source>
        <dbReference type="Proteomes" id="UP000516028"/>
    </source>
</evidence>
<keyword evidence="2" id="KW-1003">Cell membrane</keyword>
<accession>A0A7H0GGQ9</accession>
<feature type="domain" description="EamA" evidence="7">
    <location>
        <begin position="152"/>
        <end position="287"/>
    </location>
</feature>
<dbReference type="GO" id="GO:0005886">
    <property type="term" value="C:plasma membrane"/>
    <property type="evidence" value="ECO:0007669"/>
    <property type="project" value="UniProtKB-SubCell"/>
</dbReference>
<proteinExistence type="predicted"/>
<dbReference type="KEGG" id="daer:H9K75_14465"/>
<feature type="domain" description="EamA" evidence="7">
    <location>
        <begin position="10"/>
        <end position="140"/>
    </location>
</feature>
<feature type="transmembrane region" description="Helical" evidence="6">
    <location>
        <begin position="153"/>
        <end position="171"/>
    </location>
</feature>
<keyword evidence="9" id="KW-1185">Reference proteome</keyword>
<dbReference type="Pfam" id="PF00892">
    <property type="entry name" value="EamA"/>
    <property type="match status" value="2"/>
</dbReference>
<dbReference type="PANTHER" id="PTHR32322">
    <property type="entry name" value="INNER MEMBRANE TRANSPORTER"/>
    <property type="match status" value="1"/>
</dbReference>
<dbReference type="Proteomes" id="UP000516028">
    <property type="component" value="Chromosome"/>
</dbReference>
<evidence type="ECO:0000259" key="7">
    <source>
        <dbReference type="Pfam" id="PF00892"/>
    </source>
</evidence>
<evidence type="ECO:0000256" key="5">
    <source>
        <dbReference type="ARBA" id="ARBA00023136"/>
    </source>
</evidence>
<comment type="subcellular location">
    <subcellularLocation>
        <location evidence="1">Cell membrane</location>
        <topology evidence="1">Multi-pass membrane protein</topology>
    </subcellularLocation>
</comment>
<evidence type="ECO:0000256" key="3">
    <source>
        <dbReference type="ARBA" id="ARBA00022692"/>
    </source>
</evidence>
<dbReference type="SUPFAM" id="SSF103481">
    <property type="entry name" value="Multidrug resistance efflux transporter EmrE"/>
    <property type="match status" value="2"/>
</dbReference>
<feature type="transmembrane region" description="Helical" evidence="6">
    <location>
        <begin position="183"/>
        <end position="202"/>
    </location>
</feature>
<feature type="transmembrane region" description="Helical" evidence="6">
    <location>
        <begin position="36"/>
        <end position="54"/>
    </location>
</feature>
<feature type="transmembrane region" description="Helical" evidence="6">
    <location>
        <begin position="124"/>
        <end position="141"/>
    </location>
</feature>
<evidence type="ECO:0000313" key="8">
    <source>
        <dbReference type="EMBL" id="QNP47475.1"/>
    </source>
</evidence>
<dbReference type="AlphaFoldDB" id="A0A7H0GGQ9"/>
<organism evidence="8 9">
    <name type="scientific">Diaphorobacter aerolatus</name>
    <dbReference type="NCBI Taxonomy" id="1288495"/>
    <lineage>
        <taxon>Bacteria</taxon>
        <taxon>Pseudomonadati</taxon>
        <taxon>Pseudomonadota</taxon>
        <taxon>Betaproteobacteria</taxon>
        <taxon>Burkholderiales</taxon>
        <taxon>Comamonadaceae</taxon>
        <taxon>Diaphorobacter</taxon>
    </lineage>
</organism>
<gene>
    <name evidence="8" type="ORF">H9K75_14465</name>
</gene>
<keyword evidence="4 6" id="KW-1133">Transmembrane helix</keyword>
<evidence type="ECO:0000256" key="1">
    <source>
        <dbReference type="ARBA" id="ARBA00004651"/>
    </source>
</evidence>
<feature type="transmembrane region" description="Helical" evidence="6">
    <location>
        <begin position="243"/>
        <end position="264"/>
    </location>
</feature>
<evidence type="ECO:0000256" key="2">
    <source>
        <dbReference type="ARBA" id="ARBA00022475"/>
    </source>
</evidence>
<dbReference type="InterPro" id="IPR000620">
    <property type="entry name" value="EamA_dom"/>
</dbReference>
<sequence>MPSFTRRQLVLLVMLTAIWGLNWPVMKHGLANFPPLTFRAASLVICLAVVGLVMKVQKISFHVPREYWGTVLKLAIPNVIIWHCLMILAIPNLSSGRAAILAYTMPIFSAIVGSVVFKDRLASRAWIGVGAAALGVVLLLWHEVGALGSKPFGMMLMLTSALSWAVGTQLLRRTQLPVPLLTLSFWMIALASVVLVIVAAVFEHERWTMPDGAATFGILYNAILALGFAQITWFFLARSLPPVASTLSVMLIPVIGVFSGSLLLGEVLHWQDWTAVGLMMVAIASVLMPARKT</sequence>
<dbReference type="PANTHER" id="PTHR32322:SF18">
    <property type="entry name" value="S-ADENOSYLMETHIONINE_S-ADENOSYLHOMOCYSTEINE TRANSPORTER"/>
    <property type="match status" value="1"/>
</dbReference>
<feature type="transmembrane region" description="Helical" evidence="6">
    <location>
        <begin position="214"/>
        <end position="236"/>
    </location>
</feature>
<feature type="transmembrane region" description="Helical" evidence="6">
    <location>
        <begin position="75"/>
        <end position="94"/>
    </location>
</feature>
<dbReference type="InterPro" id="IPR037185">
    <property type="entry name" value="EmrE-like"/>
</dbReference>
<feature type="transmembrane region" description="Helical" evidence="6">
    <location>
        <begin position="100"/>
        <end position="117"/>
    </location>
</feature>
<keyword evidence="5 6" id="KW-0472">Membrane</keyword>
<name>A0A7H0GGQ9_9BURK</name>
<dbReference type="EMBL" id="CP060783">
    <property type="protein sequence ID" value="QNP47475.1"/>
    <property type="molecule type" value="Genomic_DNA"/>
</dbReference>
<feature type="transmembrane region" description="Helical" evidence="6">
    <location>
        <begin position="270"/>
        <end position="290"/>
    </location>
</feature>
<dbReference type="RefSeq" id="WP_187723156.1">
    <property type="nucleotide sequence ID" value="NZ_CP060783.1"/>
</dbReference>
<reference evidence="8 9" key="1">
    <citation type="submission" date="2020-08" db="EMBL/GenBank/DDBJ databases">
        <title>Genome sequence of Diaphorobacter aerolatus KACC 16536T.</title>
        <authorList>
            <person name="Hyun D.-W."/>
            <person name="Bae J.-W."/>
        </authorList>
    </citation>
    <scope>NUCLEOTIDE SEQUENCE [LARGE SCALE GENOMIC DNA]</scope>
    <source>
        <strain evidence="8 9">KACC 16536</strain>
    </source>
</reference>
<evidence type="ECO:0000256" key="6">
    <source>
        <dbReference type="SAM" id="Phobius"/>
    </source>
</evidence>
<protein>
    <submittedName>
        <fullName evidence="8">DMT family transporter</fullName>
    </submittedName>
</protein>
<dbReference type="InterPro" id="IPR050638">
    <property type="entry name" value="AA-Vitamin_Transporters"/>
</dbReference>
<evidence type="ECO:0000256" key="4">
    <source>
        <dbReference type="ARBA" id="ARBA00022989"/>
    </source>
</evidence>
<keyword evidence="3 6" id="KW-0812">Transmembrane</keyword>